<dbReference type="EMBL" id="CAICTM010000487">
    <property type="protein sequence ID" value="CAB9511502.1"/>
    <property type="molecule type" value="Genomic_DNA"/>
</dbReference>
<evidence type="ECO:0000256" key="1">
    <source>
        <dbReference type="SAM" id="MobiDB-lite"/>
    </source>
</evidence>
<comment type="caution">
    <text evidence="2">The sequence shown here is derived from an EMBL/GenBank/DDBJ whole genome shotgun (WGS) entry which is preliminary data.</text>
</comment>
<dbReference type="OrthoDB" id="193041at2759"/>
<reference evidence="2" key="1">
    <citation type="submission" date="2020-06" db="EMBL/GenBank/DDBJ databases">
        <authorList>
            <consortium name="Plant Systems Biology data submission"/>
        </authorList>
    </citation>
    <scope>NUCLEOTIDE SEQUENCE</scope>
    <source>
        <strain evidence="2">D6</strain>
    </source>
</reference>
<feature type="compositionally biased region" description="Polar residues" evidence="1">
    <location>
        <begin position="159"/>
        <end position="168"/>
    </location>
</feature>
<evidence type="ECO:0000313" key="2">
    <source>
        <dbReference type="EMBL" id="CAB9511502.1"/>
    </source>
</evidence>
<proteinExistence type="predicted"/>
<keyword evidence="3" id="KW-1185">Reference proteome</keyword>
<evidence type="ECO:0000313" key="3">
    <source>
        <dbReference type="Proteomes" id="UP001153069"/>
    </source>
</evidence>
<sequence>MTRGHSPPSSLTSEDIVSLAMVRRDIWKSAMTGFVVGGTGSFLLHKTAEYLSKHRSKVLPLTLTRNTAFATVMMGASLGSFLAATTTGKNQVHHLHPIFQRGNTNANTVPLVNAVDISPEDAERLERERNRIMRRASLNQAIRAPGHGLNDSHGGHWVQDSTTQFRKE</sequence>
<organism evidence="2 3">
    <name type="scientific">Seminavis robusta</name>
    <dbReference type="NCBI Taxonomy" id="568900"/>
    <lineage>
        <taxon>Eukaryota</taxon>
        <taxon>Sar</taxon>
        <taxon>Stramenopiles</taxon>
        <taxon>Ochrophyta</taxon>
        <taxon>Bacillariophyta</taxon>
        <taxon>Bacillariophyceae</taxon>
        <taxon>Bacillariophycidae</taxon>
        <taxon>Naviculales</taxon>
        <taxon>Naviculaceae</taxon>
        <taxon>Seminavis</taxon>
    </lineage>
</organism>
<name>A0A9N8DYZ3_9STRA</name>
<feature type="region of interest" description="Disordered" evidence="1">
    <location>
        <begin position="144"/>
        <end position="168"/>
    </location>
</feature>
<dbReference type="Proteomes" id="UP001153069">
    <property type="component" value="Unassembled WGS sequence"/>
</dbReference>
<dbReference type="AlphaFoldDB" id="A0A9N8DYZ3"/>
<protein>
    <submittedName>
        <fullName evidence="2">Uncharacterized protein</fullName>
    </submittedName>
</protein>
<accession>A0A9N8DYZ3</accession>
<gene>
    <name evidence="2" type="ORF">SEMRO_488_G153010.1</name>
</gene>